<dbReference type="Proteomes" id="UP000254834">
    <property type="component" value="Chromosome"/>
</dbReference>
<dbReference type="PRINTS" id="PR00413">
    <property type="entry name" value="HADHALOGNASE"/>
</dbReference>
<evidence type="ECO:0000256" key="1">
    <source>
        <dbReference type="SAM" id="SignalP"/>
    </source>
</evidence>
<keyword evidence="1" id="KW-0732">Signal</keyword>
<dbReference type="Pfam" id="PF13419">
    <property type="entry name" value="HAD_2"/>
    <property type="match status" value="1"/>
</dbReference>
<evidence type="ECO:0000313" key="3">
    <source>
        <dbReference type="Proteomes" id="UP000254834"/>
    </source>
</evidence>
<dbReference type="AlphaFoldDB" id="A0A345ZB94"/>
<dbReference type="InterPro" id="IPR041492">
    <property type="entry name" value="HAD_2"/>
</dbReference>
<feature type="signal peptide" evidence="1">
    <location>
        <begin position="1"/>
        <end position="18"/>
    </location>
</feature>
<dbReference type="InterPro" id="IPR023198">
    <property type="entry name" value="PGP-like_dom2"/>
</dbReference>
<feature type="chain" id="PRO_5016658291" description="HAD family phosphatase" evidence="1">
    <location>
        <begin position="19"/>
        <end position="250"/>
    </location>
</feature>
<organism evidence="2 3">
    <name type="scientific">Candidatus Chromulinivorax destructor</name>
    <dbReference type="NCBI Taxonomy" id="2066483"/>
    <lineage>
        <taxon>Bacteria</taxon>
        <taxon>Candidatus Babelota</taxon>
        <taxon>Candidatus Babeliae</taxon>
        <taxon>Candidatus Babeliales</taxon>
        <taxon>Candidatus Chromulinivoraceae</taxon>
        <taxon>Candidatus Chromulinivorax</taxon>
    </lineage>
</organism>
<dbReference type="Gene3D" id="3.40.50.1000">
    <property type="entry name" value="HAD superfamily/HAD-like"/>
    <property type="match status" value="1"/>
</dbReference>
<evidence type="ECO:0000313" key="2">
    <source>
        <dbReference type="EMBL" id="AXK60561.1"/>
    </source>
</evidence>
<dbReference type="GO" id="GO:0005829">
    <property type="term" value="C:cytosol"/>
    <property type="evidence" value="ECO:0007669"/>
    <property type="project" value="TreeGrafter"/>
</dbReference>
<keyword evidence="3" id="KW-1185">Reference proteome</keyword>
<dbReference type="EMBL" id="CP025544">
    <property type="protein sequence ID" value="AXK60561.1"/>
    <property type="molecule type" value="Genomic_DNA"/>
</dbReference>
<dbReference type="InterPro" id="IPR050155">
    <property type="entry name" value="HAD-like_hydrolase_sf"/>
</dbReference>
<sequence>MILKLIMALHSMLTPSYAVTLLKVKPMQQKIQAIIFDMDGTVLDTEILWEQGNKHILSTYAPHLTSEQVDEILHHRKGIRTPDELAEMLRQHCPEQMTTEDIRTIKTAYVFYLYETQGISFIPHFDEFHTKLHRQGLKSAIATNATGQALEKIVIKTPLRNYFNEHVYTIDKVNSRYKPNPDIYLHAAEKLGVDPKNCIAIEDTKGGIKAAKAAGMYCIGINTGKNRENLKQADLIVECYSEINLDKLLQ</sequence>
<dbReference type="KEGG" id="cdes:C0J27_02265"/>
<gene>
    <name evidence="2" type="ORF">C0J27_02265</name>
</gene>
<reference evidence="2 3" key="1">
    <citation type="submission" date="2017-12" db="EMBL/GenBank/DDBJ databases">
        <title>Chromulinavorax destructans is a abundant pathogen of dominant heterotrophic picoflagllates.</title>
        <authorList>
            <person name="Deeg C.M."/>
            <person name="Zimmer M."/>
            <person name="Suttle C.A."/>
        </authorList>
    </citation>
    <scope>NUCLEOTIDE SEQUENCE [LARGE SCALE GENOMIC DNA]</scope>
    <source>
        <strain evidence="2 3">SeV1</strain>
    </source>
</reference>
<dbReference type="SFLD" id="SFLDG01129">
    <property type="entry name" value="C1.5:_HAD__Beta-PGM__Phosphata"/>
    <property type="match status" value="1"/>
</dbReference>
<accession>A0A345ZB94</accession>
<dbReference type="GO" id="GO:0008967">
    <property type="term" value="F:phosphoglycolate phosphatase activity"/>
    <property type="evidence" value="ECO:0007669"/>
    <property type="project" value="TreeGrafter"/>
</dbReference>
<name>A0A345ZB94_9BACT</name>
<dbReference type="SFLD" id="SFLDG01135">
    <property type="entry name" value="C1.5.6:_HAD__Beta-PGM__Phospha"/>
    <property type="match status" value="1"/>
</dbReference>
<dbReference type="SFLD" id="SFLDS00003">
    <property type="entry name" value="Haloacid_Dehalogenase"/>
    <property type="match status" value="1"/>
</dbReference>
<dbReference type="PANTHER" id="PTHR43434">
    <property type="entry name" value="PHOSPHOGLYCOLATE PHOSPHATASE"/>
    <property type="match status" value="1"/>
</dbReference>
<proteinExistence type="predicted"/>
<dbReference type="GO" id="GO:0006281">
    <property type="term" value="P:DNA repair"/>
    <property type="evidence" value="ECO:0007669"/>
    <property type="project" value="TreeGrafter"/>
</dbReference>
<dbReference type="OrthoDB" id="9797743at2"/>
<protein>
    <recommendedName>
        <fullName evidence="4">HAD family phosphatase</fullName>
    </recommendedName>
</protein>
<dbReference type="Gene3D" id="1.10.150.240">
    <property type="entry name" value="Putative phosphatase, domain 2"/>
    <property type="match status" value="1"/>
</dbReference>
<dbReference type="SUPFAM" id="SSF56784">
    <property type="entry name" value="HAD-like"/>
    <property type="match status" value="1"/>
</dbReference>
<dbReference type="InterPro" id="IPR036412">
    <property type="entry name" value="HAD-like_sf"/>
</dbReference>
<dbReference type="InterPro" id="IPR006439">
    <property type="entry name" value="HAD-SF_hydro_IA"/>
</dbReference>
<dbReference type="InterPro" id="IPR023214">
    <property type="entry name" value="HAD_sf"/>
</dbReference>
<dbReference type="PANTHER" id="PTHR43434:SF19">
    <property type="entry name" value="PHOSPHONOACETALDEHYDE HYDROLASE"/>
    <property type="match status" value="1"/>
</dbReference>
<dbReference type="NCBIfam" id="TIGR01509">
    <property type="entry name" value="HAD-SF-IA-v3"/>
    <property type="match status" value="1"/>
</dbReference>
<dbReference type="RefSeq" id="WP_115585576.1">
    <property type="nucleotide sequence ID" value="NZ_CP025544.1"/>
</dbReference>
<evidence type="ECO:0008006" key="4">
    <source>
        <dbReference type="Google" id="ProtNLM"/>
    </source>
</evidence>